<reference evidence="4" key="1">
    <citation type="submission" date="2021-04" db="EMBL/GenBank/DDBJ databases">
        <title>Oceanospirillales bacteria with DddD are important DMSP degraders in coastal seawater.</title>
        <authorList>
            <person name="Liu J."/>
        </authorList>
    </citation>
    <scope>NUCLEOTIDE SEQUENCE</scope>
    <source>
        <strain evidence="4">D13-1</strain>
    </source>
</reference>
<dbReference type="Gene3D" id="3.40.190.10">
    <property type="entry name" value="Periplasmic binding protein-like II"/>
    <property type="match status" value="2"/>
</dbReference>
<evidence type="ECO:0000256" key="3">
    <source>
        <dbReference type="SAM" id="SignalP"/>
    </source>
</evidence>
<keyword evidence="5" id="KW-1185">Reference proteome</keyword>
<protein>
    <submittedName>
        <fullName evidence="4">Extracellular solute-binding protein</fullName>
    </submittedName>
</protein>
<organism evidence="4 5">
    <name type="scientific">Marinobacterium rhizophilum</name>
    <dbReference type="NCBI Taxonomy" id="420402"/>
    <lineage>
        <taxon>Bacteria</taxon>
        <taxon>Pseudomonadati</taxon>
        <taxon>Pseudomonadota</taxon>
        <taxon>Gammaproteobacteria</taxon>
        <taxon>Oceanospirillales</taxon>
        <taxon>Oceanospirillaceae</taxon>
        <taxon>Marinobacterium</taxon>
    </lineage>
</organism>
<accession>A0ABY5HDK3</accession>
<comment type="similarity">
    <text evidence="2">Belongs to the bacterial solute-binding protein 1 family.</text>
</comment>
<dbReference type="InterPro" id="IPR050490">
    <property type="entry name" value="Bact_solute-bd_prot1"/>
</dbReference>
<feature type="chain" id="PRO_5045071346" evidence="3">
    <location>
        <begin position="23"/>
        <end position="516"/>
    </location>
</feature>
<gene>
    <name evidence="4" type="ORF">KDW95_14085</name>
</gene>
<evidence type="ECO:0000256" key="1">
    <source>
        <dbReference type="ARBA" id="ARBA00004418"/>
    </source>
</evidence>
<evidence type="ECO:0000313" key="4">
    <source>
        <dbReference type="EMBL" id="UTW10425.1"/>
    </source>
</evidence>
<dbReference type="RefSeq" id="WP_255852464.1">
    <property type="nucleotide sequence ID" value="NZ_CP073347.1"/>
</dbReference>
<dbReference type="Pfam" id="PF01547">
    <property type="entry name" value="SBP_bac_1"/>
    <property type="match status" value="1"/>
</dbReference>
<dbReference type="PANTHER" id="PTHR43649:SF17">
    <property type="entry name" value="ABC TRANSPORTER SOLUTE BINDING PROTEIN-SUGAR TRANSPORT"/>
    <property type="match status" value="1"/>
</dbReference>
<feature type="signal peptide" evidence="3">
    <location>
        <begin position="1"/>
        <end position="22"/>
    </location>
</feature>
<dbReference type="Proteomes" id="UP001058461">
    <property type="component" value="Chromosome"/>
</dbReference>
<name>A0ABY5HDK3_9GAMM</name>
<dbReference type="InterPro" id="IPR006059">
    <property type="entry name" value="SBP"/>
</dbReference>
<comment type="subcellular location">
    <subcellularLocation>
        <location evidence="1">Periplasm</location>
    </subcellularLocation>
</comment>
<dbReference type="PANTHER" id="PTHR43649">
    <property type="entry name" value="ARABINOSE-BINDING PROTEIN-RELATED"/>
    <property type="match status" value="1"/>
</dbReference>
<evidence type="ECO:0000313" key="5">
    <source>
        <dbReference type="Proteomes" id="UP001058461"/>
    </source>
</evidence>
<evidence type="ECO:0000256" key="2">
    <source>
        <dbReference type="ARBA" id="ARBA00008520"/>
    </source>
</evidence>
<keyword evidence="3" id="KW-0732">Signal</keyword>
<dbReference type="SUPFAM" id="SSF53850">
    <property type="entry name" value="Periplasmic binding protein-like II"/>
    <property type="match status" value="1"/>
</dbReference>
<proteinExistence type="inferred from homology"/>
<sequence>MIKRLLPMLVAGIVSASLPATAAAATEDYRISEKPLEMTIHMHFRDKYAWDENWPVARKAAELTGITLKGVASRVGTNSQEMFNLMMVTGDLPDVVGGDALKDNFFKYGMEGAFLPLNDLIDEHAPHLKQMLADNPAIKKAITAPDGNIYYIPYIPDGKAARGYFIRQDWLDKLGLQQPQNVDELHAVLTAFRNQDPNGNGKMDEVPYFARQWPELIRLVTLWDARSTGSDAYHEFYIKDDTVRFGYADPEYRVAMRNLAQWYKEGLIDQEVFTRGARSREFLLGNDLGGMTHDWFASTSGYNESLADKVAGINLVPFAPPASPTGVRMEENGRIEVKPDGWAISHANEHPVETIKYFDFVFTDTGRKLFNFGVEGEHWNLVDGKATYTPEVLGSDKPVNAQMWEIGAQIPVGFHMDYAYERQWTNDIALAGIDLYEKENYIIPQFSGIAMTVEERKVYEKHWPNILTYMLETQQAWILGSRDVDADWDSYIQRINDLGFEKVQAALQSGYNRQYR</sequence>
<dbReference type="EMBL" id="CP073347">
    <property type="protein sequence ID" value="UTW10425.1"/>
    <property type="molecule type" value="Genomic_DNA"/>
</dbReference>